<name>A0ACB1ASD2_MELEN</name>
<dbReference type="EMBL" id="CAVMJV010000113">
    <property type="protein sequence ID" value="CAK5103059.1"/>
    <property type="molecule type" value="Genomic_DNA"/>
</dbReference>
<dbReference type="Proteomes" id="UP001497535">
    <property type="component" value="Unassembled WGS sequence"/>
</dbReference>
<accession>A0ACB1ASD2</accession>
<proteinExistence type="predicted"/>
<reference evidence="1" key="1">
    <citation type="submission" date="2023-11" db="EMBL/GenBank/DDBJ databases">
        <authorList>
            <person name="Poullet M."/>
        </authorList>
    </citation>
    <scope>NUCLEOTIDE SEQUENCE</scope>
    <source>
        <strain evidence="1">E1834</strain>
    </source>
</reference>
<evidence type="ECO:0000313" key="1">
    <source>
        <dbReference type="EMBL" id="CAK5103059.1"/>
    </source>
</evidence>
<gene>
    <name evidence="1" type="ORF">MENTE1834_LOCUS42676</name>
</gene>
<comment type="caution">
    <text evidence="1">The sequence shown here is derived from an EMBL/GenBank/DDBJ whole genome shotgun (WGS) entry which is preliminary data.</text>
</comment>
<keyword evidence="2" id="KW-1185">Reference proteome</keyword>
<protein>
    <submittedName>
        <fullName evidence="1">Uncharacterized protein</fullName>
    </submittedName>
</protein>
<evidence type="ECO:0000313" key="2">
    <source>
        <dbReference type="Proteomes" id="UP001497535"/>
    </source>
</evidence>
<sequence>MDEARNHASEPIKALTNIRTIFEDQIEKGQQLIINGYNENNKEIVVRMDVAVFSVEHCHAEIDKIDKYFSKFFNETQDTVVQYTKTAKKYEDEKRKSEAEAYMNLASYKNTINGLALVEYLKERKLTFKIREKLFNNIHELKKLLRI</sequence>
<organism evidence="1 2">
    <name type="scientific">Meloidogyne enterolobii</name>
    <name type="common">Root-knot nematode worm</name>
    <name type="synonym">Meloidogyne mayaguensis</name>
    <dbReference type="NCBI Taxonomy" id="390850"/>
    <lineage>
        <taxon>Eukaryota</taxon>
        <taxon>Metazoa</taxon>
        <taxon>Ecdysozoa</taxon>
        <taxon>Nematoda</taxon>
        <taxon>Chromadorea</taxon>
        <taxon>Rhabditida</taxon>
        <taxon>Tylenchina</taxon>
        <taxon>Tylenchomorpha</taxon>
        <taxon>Tylenchoidea</taxon>
        <taxon>Meloidogynidae</taxon>
        <taxon>Meloidogyninae</taxon>
        <taxon>Meloidogyne</taxon>
    </lineage>
</organism>